<dbReference type="KEGG" id="ccal:108630380"/>
<dbReference type="EC" id="4.3.2.5" evidence="1"/>
<feature type="chain" id="PRO_5042614902" description="peptidylamidoglycolate lyase" evidence="14">
    <location>
        <begin position="24"/>
        <end position="577"/>
    </location>
</feature>
<keyword evidence="9" id="KW-0106">Calcium</keyword>
<dbReference type="Pfam" id="PF01436">
    <property type="entry name" value="NHL"/>
    <property type="match status" value="1"/>
</dbReference>
<evidence type="ECO:0000256" key="5">
    <source>
        <dbReference type="ARBA" id="ARBA00023157"/>
    </source>
</evidence>
<keyword evidence="13" id="KW-1133">Transmembrane helix</keyword>
<keyword evidence="15" id="KW-1185">Reference proteome</keyword>
<keyword evidence="4" id="KW-0677">Repeat</keyword>
<dbReference type="AlphaFoldDB" id="A0AAJ7JAZ2"/>
<evidence type="ECO:0000256" key="2">
    <source>
        <dbReference type="ARBA" id="ARBA00022723"/>
    </source>
</evidence>
<dbReference type="InterPro" id="IPR000720">
    <property type="entry name" value="PHM/PAL"/>
</dbReference>
<dbReference type="Proteomes" id="UP000694925">
    <property type="component" value="Unplaced"/>
</dbReference>
<proteinExistence type="predicted"/>
<dbReference type="PANTHER" id="PTHR10680:SF36">
    <property type="entry name" value="PEPTIDYL-ALPHA-HYDROXYGLYCINE ALPHA-AMIDATING LYASE 1"/>
    <property type="match status" value="1"/>
</dbReference>
<feature type="binding site" evidence="9">
    <location>
        <position position="414"/>
    </location>
    <ligand>
        <name>Ca(2+)</name>
        <dbReference type="ChEBI" id="CHEBI:29108"/>
        <note>structural</note>
    </ligand>
</feature>
<evidence type="ECO:0000256" key="14">
    <source>
        <dbReference type="SAM" id="SignalP"/>
    </source>
</evidence>
<dbReference type="GeneID" id="108630380"/>
<feature type="repeat" description="NHL" evidence="11">
    <location>
        <begin position="250"/>
        <end position="289"/>
    </location>
</feature>
<evidence type="ECO:0000256" key="6">
    <source>
        <dbReference type="ARBA" id="ARBA00023180"/>
    </source>
</evidence>
<evidence type="ECO:0000256" key="4">
    <source>
        <dbReference type="ARBA" id="ARBA00022737"/>
    </source>
</evidence>
<dbReference type="InterPro" id="IPR001258">
    <property type="entry name" value="NHL_repeat"/>
</dbReference>
<accession>A0AAJ7JAZ2</accession>
<feature type="region of interest" description="Disordered" evidence="12">
    <location>
        <begin position="448"/>
        <end position="470"/>
    </location>
</feature>
<dbReference type="GO" id="GO:0004598">
    <property type="term" value="F:peptidylamidoglycolate lyase activity"/>
    <property type="evidence" value="ECO:0007669"/>
    <property type="project" value="UniProtKB-EC"/>
</dbReference>
<evidence type="ECO:0000256" key="13">
    <source>
        <dbReference type="SAM" id="Phobius"/>
    </source>
</evidence>
<dbReference type="PRINTS" id="PR00790">
    <property type="entry name" value="PAMONOXGNASE"/>
</dbReference>
<dbReference type="Gene3D" id="2.120.10.30">
    <property type="entry name" value="TolB, C-terminal domain"/>
    <property type="match status" value="1"/>
</dbReference>
<keyword evidence="5 10" id="KW-1015">Disulfide bond</keyword>
<evidence type="ECO:0000256" key="9">
    <source>
        <dbReference type="PIRSR" id="PIRSR600720-2"/>
    </source>
</evidence>
<evidence type="ECO:0000256" key="7">
    <source>
        <dbReference type="ARBA" id="ARBA00023239"/>
    </source>
</evidence>
<feature type="compositionally biased region" description="Basic and acidic residues" evidence="12">
    <location>
        <begin position="543"/>
        <end position="555"/>
    </location>
</feature>
<keyword evidence="13" id="KW-0472">Membrane</keyword>
<dbReference type="RefSeq" id="XP_017889160.1">
    <property type="nucleotide sequence ID" value="XM_018033671.2"/>
</dbReference>
<dbReference type="SUPFAM" id="SSF101898">
    <property type="entry name" value="NHL repeat"/>
    <property type="match status" value="1"/>
</dbReference>
<dbReference type="InterPro" id="IPR011042">
    <property type="entry name" value="6-blade_b-propeller_TolB-like"/>
</dbReference>
<reference evidence="16" key="1">
    <citation type="submission" date="2025-08" db="UniProtKB">
        <authorList>
            <consortium name="RefSeq"/>
        </authorList>
    </citation>
    <scope>IDENTIFICATION</scope>
    <source>
        <tissue evidence="16">Whole body</tissue>
    </source>
</reference>
<evidence type="ECO:0000256" key="11">
    <source>
        <dbReference type="PROSITE-ProRule" id="PRU00504"/>
    </source>
</evidence>
<name>A0AAJ7JAZ2_9HYME</name>
<feature type="transmembrane region" description="Helical" evidence="13">
    <location>
        <begin position="480"/>
        <end position="505"/>
    </location>
</feature>
<feature type="binding site" evidence="9">
    <location>
        <position position="178"/>
    </location>
    <ligand>
        <name>Ca(2+)</name>
        <dbReference type="ChEBI" id="CHEBI:29108"/>
        <note>structural</note>
    </ligand>
</feature>
<evidence type="ECO:0000256" key="1">
    <source>
        <dbReference type="ARBA" id="ARBA00012343"/>
    </source>
</evidence>
<keyword evidence="6" id="KW-0325">Glycoprotein</keyword>
<keyword evidence="9" id="KW-0862">Zinc</keyword>
<feature type="binding site" evidence="9">
    <location>
        <position position="113"/>
    </location>
    <ligand>
        <name>Ca(2+)</name>
        <dbReference type="ChEBI" id="CHEBI:29108"/>
        <note>structural</note>
    </ligand>
</feature>
<feature type="binding site" evidence="8">
    <location>
        <position position="278"/>
    </location>
    <ligand>
        <name>a protein</name>
        <dbReference type="ChEBI" id="CHEBI:16541"/>
    </ligand>
    <ligandPart>
        <name>C-terminal Xaa-(2S)-2-hydroxyglycine residue</name>
        <dbReference type="ChEBI" id="CHEBI:142768"/>
    </ligandPart>
</feature>
<feature type="binding site" evidence="9">
    <location>
        <position position="176"/>
    </location>
    <ligand>
        <name>Zn(2+)</name>
        <dbReference type="ChEBI" id="CHEBI:29105"/>
        <note>catalytic</note>
    </ligand>
</feature>
<evidence type="ECO:0000313" key="15">
    <source>
        <dbReference type="Proteomes" id="UP000694925"/>
    </source>
</evidence>
<feature type="binding site" evidence="8">
    <location>
        <position position="126"/>
    </location>
    <ligand>
        <name>a protein</name>
        <dbReference type="ChEBI" id="CHEBI:16541"/>
    </ligand>
    <ligandPart>
        <name>C-terminal Xaa-(2S)-2-hydroxyglycine residue</name>
        <dbReference type="ChEBI" id="CHEBI:142768"/>
    </ligandPart>
</feature>
<evidence type="ECO:0000256" key="8">
    <source>
        <dbReference type="PIRSR" id="PIRSR600720-1"/>
    </source>
</evidence>
<evidence type="ECO:0000256" key="10">
    <source>
        <dbReference type="PIRSR" id="PIRSR600720-3"/>
    </source>
</evidence>
<sequence>MLHLRHDIACCISVLCILNLVKADSQDYLNFEHRAIHLPDKKFSFREYSDYSDNDERDKGSLVPQWDQIPVLYHNEHLSQTLDNEQVSDAFDKNIIWDSLWAHDIKFGQITAVSIDPNGDIAIFHRGSRIWDTTTFDDDNRFDRNKGPVSENTLILLDKAGRKLLEWGANMFYLPHGLTIDMHGNYWVTDVALHQVLKFDAKDIALMKSMARLRKREYNQESVYLTDHESNNMYDNYVPKPSMILGEAFVPGNDAKRFCKPTAVAVQSNGEFFVSDGYCNSRIIKFNANGEEILHWGRHWGRGSWNERNPPPNAFYVPHALALASEYNLIFVADRENGRVLSFFASNGTFHREYKYSIVGTKIYSVAYARDKLYLVNGPMFNSNVHVRGFVVDMNSGNIVSQFGPGHDMSMPHDIAVSDDSSEIYVVELNNQTVYRFLQDISASEQTGNSVARANPHHEPAPLTDNDINNPSGGTTTATLVLSLVTAAVIFIALCVAIAAVVARCQKRGCLLIMRKRMRWEAERRENFKLSSLLEKRRGKSFKISEKRPNPRDFSKLNTEPETSEDEYPGNSITRVI</sequence>
<keyword evidence="2 9" id="KW-0479">Metal-binding</keyword>
<dbReference type="PANTHER" id="PTHR10680">
    <property type="entry name" value="PEPTIDYL-GLYCINE ALPHA-AMIDATING MONOOXYGENASE"/>
    <property type="match status" value="1"/>
</dbReference>
<evidence type="ECO:0000256" key="3">
    <source>
        <dbReference type="ARBA" id="ARBA00022729"/>
    </source>
</evidence>
<feature type="disulfide bond" evidence="10">
    <location>
        <begin position="259"/>
        <end position="279"/>
    </location>
</feature>
<keyword evidence="7" id="KW-0456">Lyase</keyword>
<feature type="binding site" evidence="8">
    <location>
        <position position="335"/>
    </location>
    <ligand>
        <name>a protein</name>
        <dbReference type="ChEBI" id="CHEBI:16541"/>
    </ligand>
    <ligandPart>
        <name>C-terminal Xaa-(2S)-2-hydroxyglycine residue</name>
        <dbReference type="ChEBI" id="CHEBI:142768"/>
    </ligandPart>
</feature>
<feature type="binding site" evidence="9">
    <location>
        <position position="413"/>
    </location>
    <ligand>
        <name>Zn(2+)</name>
        <dbReference type="ChEBI" id="CHEBI:29105"/>
        <note>catalytic</note>
    </ligand>
</feature>
<comment type="cofactor">
    <cofactor evidence="9">
        <name>Zn(2+)</name>
        <dbReference type="ChEBI" id="CHEBI:29105"/>
    </cofactor>
    <text evidence="9">Binds one Zn(2+) ion per subunit.</text>
</comment>
<protein>
    <recommendedName>
        <fullName evidence="1">peptidylamidoglycolate lyase</fullName>
        <ecNumber evidence="1">4.3.2.5</ecNumber>
    </recommendedName>
</protein>
<dbReference type="GO" id="GO:0005576">
    <property type="term" value="C:extracellular region"/>
    <property type="evidence" value="ECO:0007669"/>
    <property type="project" value="TreeGrafter"/>
</dbReference>
<keyword evidence="13" id="KW-0812">Transmembrane</keyword>
<feature type="signal peptide" evidence="14">
    <location>
        <begin position="1"/>
        <end position="23"/>
    </location>
</feature>
<dbReference type="GO" id="GO:0046872">
    <property type="term" value="F:metal ion binding"/>
    <property type="evidence" value="ECO:0007669"/>
    <property type="project" value="UniProtKB-KW"/>
</dbReference>
<feature type="repeat" description="NHL" evidence="11">
    <location>
        <begin position="161"/>
        <end position="202"/>
    </location>
</feature>
<dbReference type="CDD" id="cd14958">
    <property type="entry name" value="NHL_PAL_like"/>
    <property type="match status" value="1"/>
</dbReference>
<evidence type="ECO:0000256" key="12">
    <source>
        <dbReference type="SAM" id="MobiDB-lite"/>
    </source>
</evidence>
<dbReference type="GO" id="GO:0016020">
    <property type="term" value="C:membrane"/>
    <property type="evidence" value="ECO:0007669"/>
    <property type="project" value="InterPro"/>
</dbReference>
<gene>
    <name evidence="16" type="primary">LOC108630380</name>
</gene>
<keyword evidence="3 14" id="KW-0732">Signal</keyword>
<dbReference type="PROSITE" id="PS51125">
    <property type="entry name" value="NHL"/>
    <property type="match status" value="2"/>
</dbReference>
<evidence type="ECO:0000313" key="16">
    <source>
        <dbReference type="RefSeq" id="XP_017889160.1"/>
    </source>
</evidence>
<dbReference type="GO" id="GO:0006518">
    <property type="term" value="P:peptide metabolic process"/>
    <property type="evidence" value="ECO:0007669"/>
    <property type="project" value="InterPro"/>
</dbReference>
<organism evidence="15 16">
    <name type="scientific">Ceratina calcarata</name>
    <dbReference type="NCBI Taxonomy" id="156304"/>
    <lineage>
        <taxon>Eukaryota</taxon>
        <taxon>Metazoa</taxon>
        <taxon>Ecdysozoa</taxon>
        <taxon>Arthropoda</taxon>
        <taxon>Hexapoda</taxon>
        <taxon>Insecta</taxon>
        <taxon>Pterygota</taxon>
        <taxon>Neoptera</taxon>
        <taxon>Endopterygota</taxon>
        <taxon>Hymenoptera</taxon>
        <taxon>Apocrita</taxon>
        <taxon>Aculeata</taxon>
        <taxon>Apoidea</taxon>
        <taxon>Anthophila</taxon>
        <taxon>Apidae</taxon>
        <taxon>Ceratina</taxon>
        <taxon>Zadontomerus</taxon>
    </lineage>
</organism>
<feature type="region of interest" description="Disordered" evidence="12">
    <location>
        <begin position="541"/>
        <end position="577"/>
    </location>
</feature>
<feature type="binding site" evidence="9">
    <location>
        <position position="319"/>
    </location>
    <ligand>
        <name>Zn(2+)</name>
        <dbReference type="ChEBI" id="CHEBI:29105"/>
        <note>catalytic</note>
    </ligand>
</feature>